<keyword evidence="2 8" id="KW-1003">Cell membrane</keyword>
<evidence type="ECO:0000256" key="2">
    <source>
        <dbReference type="ARBA" id="ARBA00022475"/>
    </source>
</evidence>
<keyword evidence="3 8" id="KW-0812">Transmembrane</keyword>
<dbReference type="EMBL" id="JADIIN010000081">
    <property type="protein sequence ID" value="MBF4469710.1"/>
    <property type="molecule type" value="Genomic_DNA"/>
</dbReference>
<feature type="transmembrane region" description="Helical" evidence="8">
    <location>
        <begin position="176"/>
        <end position="193"/>
    </location>
</feature>
<evidence type="ECO:0000256" key="7">
    <source>
        <dbReference type="ARBA" id="ARBA00023211"/>
    </source>
</evidence>
<keyword evidence="1 8" id="KW-0813">Transport</keyword>
<dbReference type="Pfam" id="PF02659">
    <property type="entry name" value="Mntp"/>
    <property type="match status" value="1"/>
</dbReference>
<protein>
    <recommendedName>
        <fullName evidence="8">Putative manganese efflux pump MntP</fullName>
    </recommendedName>
</protein>
<keyword evidence="5 8" id="KW-0406">Ion transport</keyword>
<evidence type="ECO:0000256" key="8">
    <source>
        <dbReference type="HAMAP-Rule" id="MF_01521"/>
    </source>
</evidence>
<keyword evidence="7 8" id="KW-0464">Manganese</keyword>
<feature type="transmembrane region" description="Helical" evidence="8">
    <location>
        <begin position="144"/>
        <end position="164"/>
    </location>
</feature>
<comment type="caution">
    <text evidence="9">The sequence shown here is derived from an EMBL/GenBank/DDBJ whole genome shotgun (WGS) entry which is preliminary data.</text>
</comment>
<evidence type="ECO:0000256" key="1">
    <source>
        <dbReference type="ARBA" id="ARBA00022448"/>
    </source>
</evidence>
<gene>
    <name evidence="8" type="primary">mntP</name>
    <name evidence="9" type="ORF">ISP01_09925</name>
</gene>
<accession>A0A843ASN9</accession>
<dbReference type="AlphaFoldDB" id="A0A843ASN9"/>
<proteinExistence type="inferred from homology"/>
<evidence type="ECO:0000256" key="3">
    <source>
        <dbReference type="ARBA" id="ARBA00022692"/>
    </source>
</evidence>
<reference evidence="9" key="1">
    <citation type="submission" date="2020-10" db="EMBL/GenBank/DDBJ databases">
        <title>Dehalococcoides mccartyi of a TCE/Cr reducing biochatode.</title>
        <authorList>
            <person name="Matturro B."/>
        </authorList>
    </citation>
    <scope>NUCLEOTIDE SEQUENCE</scope>
    <source>
        <strain evidence="9">Bin4</strain>
    </source>
</reference>
<dbReference type="GO" id="GO:0005384">
    <property type="term" value="F:manganese ion transmembrane transporter activity"/>
    <property type="evidence" value="ECO:0007669"/>
    <property type="project" value="UniProtKB-UniRule"/>
</dbReference>
<feature type="transmembrane region" description="Helical" evidence="8">
    <location>
        <begin position="6"/>
        <end position="24"/>
    </location>
</feature>
<evidence type="ECO:0000313" key="9">
    <source>
        <dbReference type="EMBL" id="MBF4469710.1"/>
    </source>
</evidence>
<organism evidence="9 10">
    <name type="scientific">Methanobrevibacter arboriphilus</name>
    <dbReference type="NCBI Taxonomy" id="39441"/>
    <lineage>
        <taxon>Archaea</taxon>
        <taxon>Methanobacteriati</taxon>
        <taxon>Methanobacteriota</taxon>
        <taxon>Methanomada group</taxon>
        <taxon>Methanobacteria</taxon>
        <taxon>Methanobacteriales</taxon>
        <taxon>Methanobacteriaceae</taxon>
        <taxon>Methanobrevibacter</taxon>
    </lineage>
</organism>
<sequence length="199" mass="21727">MDIVTIILIAIALAMDAFSIAITKGFTLKNITKMQFLWFGIFFGGFQAFMPILGWASGIQLKDLISAVAPWIAFILLVAIGIKMVYESLQTKDEENTVEKNKNENELVNKGNFSFKELTLLSIATSIDAFAVGVTFAILKTPILFPIILIGTVTFALTEVGILIGQRIGHYLGNKFEIVGGIVLILLGFKILLEGLGIL</sequence>
<feature type="transmembrane region" description="Helical" evidence="8">
    <location>
        <begin position="68"/>
        <end position="86"/>
    </location>
</feature>
<dbReference type="InterPro" id="IPR003810">
    <property type="entry name" value="Mntp/YtaF"/>
</dbReference>
<dbReference type="HAMAP" id="MF_01521">
    <property type="entry name" value="MntP_pump"/>
    <property type="match status" value="1"/>
</dbReference>
<evidence type="ECO:0000313" key="10">
    <source>
        <dbReference type="Proteomes" id="UP000658733"/>
    </source>
</evidence>
<dbReference type="PANTHER" id="PTHR35529:SF1">
    <property type="entry name" value="MANGANESE EFFLUX PUMP MNTP-RELATED"/>
    <property type="match status" value="1"/>
</dbReference>
<comment type="similarity">
    <text evidence="8">Belongs to the MntP (TC 9.B.29) family.</text>
</comment>
<feature type="transmembrane region" description="Helical" evidence="8">
    <location>
        <begin position="36"/>
        <end position="56"/>
    </location>
</feature>
<comment type="function">
    <text evidence="8">Probably functions as a manganese efflux pump.</text>
</comment>
<comment type="subcellular location">
    <subcellularLocation>
        <location evidence="8">Cell membrane</location>
        <topology evidence="8">Multi-pass membrane protein</topology>
    </subcellularLocation>
</comment>
<dbReference type="Proteomes" id="UP000658733">
    <property type="component" value="Unassembled WGS sequence"/>
</dbReference>
<dbReference type="RefSeq" id="WP_042701802.1">
    <property type="nucleotide sequence ID" value="NZ_JADIIN010000081.1"/>
</dbReference>
<dbReference type="PANTHER" id="PTHR35529">
    <property type="entry name" value="MANGANESE EFFLUX PUMP MNTP-RELATED"/>
    <property type="match status" value="1"/>
</dbReference>
<evidence type="ECO:0000256" key="5">
    <source>
        <dbReference type="ARBA" id="ARBA00023065"/>
    </source>
</evidence>
<evidence type="ECO:0000256" key="4">
    <source>
        <dbReference type="ARBA" id="ARBA00022989"/>
    </source>
</evidence>
<keyword evidence="4 8" id="KW-1133">Transmembrane helix</keyword>
<dbReference type="InterPro" id="IPR022929">
    <property type="entry name" value="Put_MntP"/>
</dbReference>
<dbReference type="GO" id="GO:0005886">
    <property type="term" value="C:plasma membrane"/>
    <property type="evidence" value="ECO:0007669"/>
    <property type="project" value="UniProtKB-SubCell"/>
</dbReference>
<feature type="transmembrane region" description="Helical" evidence="8">
    <location>
        <begin position="118"/>
        <end position="138"/>
    </location>
</feature>
<evidence type="ECO:0000256" key="6">
    <source>
        <dbReference type="ARBA" id="ARBA00023136"/>
    </source>
</evidence>
<keyword evidence="6 8" id="KW-0472">Membrane</keyword>
<name>A0A843ASN9_METAZ</name>